<reference evidence="1 2" key="1">
    <citation type="journal article" date="2020" name="Microorganisms">
        <title>Reliable Identification of Environmental Pseudomonas Isolates Using the rpoD Gene.</title>
        <authorList>
            <consortium name="The Broad Institute Genome Sequencing Platform"/>
            <person name="Girard L."/>
            <person name="Lood C."/>
            <person name="Rokni-Zadeh H."/>
            <person name="van Noort V."/>
            <person name="Lavigne R."/>
            <person name="De Mot R."/>
        </authorList>
    </citation>
    <scope>NUCLEOTIDE SEQUENCE [LARGE SCALE GENOMIC DNA]</scope>
    <source>
        <strain evidence="1 2">RW9S1A</strain>
    </source>
</reference>
<evidence type="ECO:0000313" key="2">
    <source>
        <dbReference type="Proteomes" id="UP000633418"/>
    </source>
</evidence>
<protein>
    <submittedName>
        <fullName evidence="1">Uncharacterized protein</fullName>
    </submittedName>
</protein>
<dbReference type="AlphaFoldDB" id="A0A9E6PYY0"/>
<keyword evidence="2" id="KW-1185">Reference proteome</keyword>
<gene>
    <name evidence="1" type="ORF">HU772_006515</name>
</gene>
<dbReference type="EMBL" id="CP077095">
    <property type="protein sequence ID" value="QXI39733.1"/>
    <property type="molecule type" value="Genomic_DNA"/>
</dbReference>
<accession>A0A9E6PYY0</accession>
<proteinExistence type="predicted"/>
<evidence type="ECO:0000313" key="1">
    <source>
        <dbReference type="EMBL" id="QXI39733.1"/>
    </source>
</evidence>
<name>A0A9E6PYY0_9PSED</name>
<reference evidence="1 2" key="2">
    <citation type="journal article" date="2021" name="Microorganisms">
        <title>The Ever-Expanding Pseudomonas Genus: Description of 43 New Species and Partition of the Pseudomonas putida Group.</title>
        <authorList>
            <person name="Girard L."/>
            <person name="Lood C."/>
            <person name="Hofte M."/>
            <person name="Vandamme P."/>
            <person name="Rokni-Zadeh H."/>
            <person name="van Noort V."/>
            <person name="Lavigne R."/>
            <person name="De Mot R."/>
        </authorList>
    </citation>
    <scope>NUCLEOTIDE SEQUENCE [LARGE SCALE GENOMIC DNA]</scope>
    <source>
        <strain evidence="1 2">RW9S1A</strain>
    </source>
</reference>
<organism evidence="1 2">
    <name type="scientific">Pseudomonas xantholysinigenes</name>
    <dbReference type="NCBI Taxonomy" id="2745490"/>
    <lineage>
        <taxon>Bacteria</taxon>
        <taxon>Pseudomonadati</taxon>
        <taxon>Pseudomonadota</taxon>
        <taxon>Gammaproteobacteria</taxon>
        <taxon>Pseudomonadales</taxon>
        <taxon>Pseudomonadaceae</taxon>
        <taxon>Pseudomonas</taxon>
    </lineage>
</organism>
<dbReference type="RefSeq" id="WP_186655714.1">
    <property type="nucleotide sequence ID" value="NZ_CP077095.1"/>
</dbReference>
<sequence>MSSSITAGQARLNYRKKRFSPGIKALAAPSFGSDSLLPDIPGDHKNMLKRPHGEERTVEVPYFELERAGSAKIQLLVGNDLVGAPQTYVFPLTPADFPKLFTLPADYTRNNGEVILRYRAIQFGNPYDSDPLTIYIDTVAPNLGQAGGPLELPPEVELEGVSREYLDNNAGVVVLTIPAYSDPKPGDVIRVYAESMEIGSFTRDDLADPMVIDWPEDKMPHEGSYPLVYTLADRTSNLGPRSTFKNVNVYLTSAPANLKPPKVPQFDDGLIDLDDAEEGVGVQIDEYDNYAPGDVVQVSWAGVAVGFPVPITKFPAFATIPYITVRETPADTGPKTRKVTYSILRGPRTFDEPTGIDIEVDLNVGGPDNPAPDPDPEVGNPLLPVVTVQGAVSTTPNVIAPVDVGQPATASVDLYSGALADEVLHLWWNGVEVATYEVTGSEGVGFKVPFTIAWADIEAGGNMAALPVRYVVSNPHNVNLNRSTITNVAVSAVVVNLPAATFLNMYNDPDEGPIINCSTLRDDPNGPGKVIEVRVAGGESRLADQALVFNFQGYSDAAGTQPINDTKHEFSYTPTAQEAAAGFTVRVPYDPYVLNIRFGYGCIQYTAHINGLPVESPKEIKLTYVELPGSGGETCPVVFRR</sequence>
<dbReference type="Proteomes" id="UP000633418">
    <property type="component" value="Chromosome"/>
</dbReference>
<dbReference type="KEGG" id="pxn:HU772_006515"/>